<dbReference type="InterPro" id="IPR051236">
    <property type="entry name" value="HAT_RTT109-like"/>
</dbReference>
<dbReference type="GO" id="GO:0006629">
    <property type="term" value="P:lipid metabolic process"/>
    <property type="evidence" value="ECO:0007669"/>
    <property type="project" value="InterPro"/>
</dbReference>
<feature type="chain" id="PRO_5016358559" description="Altered inheritance of mitochondria protein 6" evidence="2">
    <location>
        <begin position="31"/>
        <end position="289"/>
    </location>
</feature>
<dbReference type="PANTHER" id="PTHR31571:SF1">
    <property type="entry name" value="ALTERED INHERITANCE OF MITOCHONDRIA PROTEIN 6"/>
    <property type="match status" value="1"/>
</dbReference>
<dbReference type="AlphaFoldDB" id="A0A2Z4J895"/>
<evidence type="ECO:0000313" key="3">
    <source>
        <dbReference type="EMBL" id="AWW40908.1"/>
    </source>
</evidence>
<dbReference type="PANTHER" id="PTHR31571">
    <property type="entry name" value="ALTERED INHERITANCE OF MITOCHONDRIA PROTEIN 6"/>
    <property type="match status" value="1"/>
</dbReference>
<dbReference type="RefSeq" id="WP_112440334.1">
    <property type="nucleotide sequence ID" value="NZ_CBDRHE010000012.1"/>
</dbReference>
<dbReference type="InterPro" id="IPR017946">
    <property type="entry name" value="PLC-like_Pdiesterase_TIM-brl"/>
</dbReference>
<sequence>MALTTRRRALTTLGAALAGAVALPGASALAAERGRGSRPRPLWRAHAHNDYEHPRPLLDALDHRFGSVEADIFLVGDQLLVAHDAADLDPARTLESLYLAPLAARVRANRGSVYRGQRGSLQLLIDIKTEGSSTYLELDRHLRRYKHLFTTWSHGRVHPGPVTAVISGDRAARVPMEAQKVRRAFYDGRLADLGSSAPASFIPLISDNWTLNFTWRGEGAFPDAERQKLHTIMRSAHSRGQKVRFWATPDLAGPARDALWTELLAADVDFVNTDDLPGLQAFLDSHRRA</sequence>
<dbReference type="GO" id="GO:0008081">
    <property type="term" value="F:phosphoric diester hydrolase activity"/>
    <property type="evidence" value="ECO:0007669"/>
    <property type="project" value="InterPro"/>
</dbReference>
<keyword evidence="2" id="KW-0732">Signal</keyword>
<evidence type="ECO:0000313" key="4">
    <source>
        <dbReference type="Proteomes" id="UP000249616"/>
    </source>
</evidence>
<evidence type="ECO:0000256" key="1">
    <source>
        <dbReference type="ARBA" id="ARBA00014286"/>
    </source>
</evidence>
<proteinExistence type="predicted"/>
<keyword evidence="4" id="KW-1185">Reference proteome</keyword>
<name>A0A2Z4J895_9ACTN</name>
<reference evidence="3 4" key="1">
    <citation type="journal article" date="2019" name="Int. J. Syst. Evol. Microbiol.">
        <title>Streptomyces cadmiisoli sp. nov., a novel actinomycete isolated from cadmium-contaminated soil.</title>
        <authorList>
            <person name="Li K."/>
            <person name="Tang X."/>
            <person name="Zhao J."/>
            <person name="Guo Y."/>
            <person name="Tang Y."/>
            <person name="Gao J."/>
        </authorList>
    </citation>
    <scope>NUCLEOTIDE SEQUENCE [LARGE SCALE GENOMIC DNA]</scope>
    <source>
        <strain evidence="3 4">ZFG47</strain>
    </source>
</reference>
<dbReference type="InterPro" id="IPR006311">
    <property type="entry name" value="TAT_signal"/>
</dbReference>
<evidence type="ECO:0000256" key="2">
    <source>
        <dbReference type="SAM" id="SignalP"/>
    </source>
</evidence>
<dbReference type="InterPro" id="IPR039559">
    <property type="entry name" value="AIM6_PI-PLC-like_dom"/>
</dbReference>
<organism evidence="3 4">
    <name type="scientific">Streptomyces cadmiisoli</name>
    <dbReference type="NCBI Taxonomy" id="2184053"/>
    <lineage>
        <taxon>Bacteria</taxon>
        <taxon>Bacillati</taxon>
        <taxon>Actinomycetota</taxon>
        <taxon>Actinomycetes</taxon>
        <taxon>Kitasatosporales</taxon>
        <taxon>Streptomycetaceae</taxon>
        <taxon>Streptomyces</taxon>
        <taxon>Streptomyces aurantiacus group</taxon>
    </lineage>
</organism>
<dbReference type="PROSITE" id="PS51318">
    <property type="entry name" value="TAT"/>
    <property type="match status" value="1"/>
</dbReference>
<dbReference type="CDD" id="cd08577">
    <property type="entry name" value="PI-PLCc_GDPD_SF_unchar3"/>
    <property type="match status" value="1"/>
</dbReference>
<dbReference type="SUPFAM" id="SSF51695">
    <property type="entry name" value="PLC-like phosphodiesterases"/>
    <property type="match status" value="1"/>
</dbReference>
<accession>A0A2Z4J895</accession>
<dbReference type="Pfam" id="PF13653">
    <property type="entry name" value="GDPD_2"/>
    <property type="match status" value="1"/>
</dbReference>
<dbReference type="Proteomes" id="UP000249616">
    <property type="component" value="Chromosome"/>
</dbReference>
<gene>
    <name evidence="3" type="ORF">DN051_33040</name>
</gene>
<dbReference type="KEGG" id="scad:DN051_33040"/>
<dbReference type="EMBL" id="CP030073">
    <property type="protein sequence ID" value="AWW40908.1"/>
    <property type="molecule type" value="Genomic_DNA"/>
</dbReference>
<feature type="signal peptide" evidence="2">
    <location>
        <begin position="1"/>
        <end position="30"/>
    </location>
</feature>
<protein>
    <recommendedName>
        <fullName evidence="1">Altered inheritance of mitochondria protein 6</fullName>
    </recommendedName>
</protein>